<evidence type="ECO:0000313" key="1">
    <source>
        <dbReference type="EMBL" id="TPX35182.1"/>
    </source>
</evidence>
<keyword evidence="2" id="KW-1185">Reference proteome</keyword>
<dbReference type="Proteomes" id="UP000317494">
    <property type="component" value="Unassembled WGS sequence"/>
</dbReference>
<organism evidence="1 2">
    <name type="scientific">Synchytrium endobioticum</name>
    <dbReference type="NCBI Taxonomy" id="286115"/>
    <lineage>
        <taxon>Eukaryota</taxon>
        <taxon>Fungi</taxon>
        <taxon>Fungi incertae sedis</taxon>
        <taxon>Chytridiomycota</taxon>
        <taxon>Chytridiomycota incertae sedis</taxon>
        <taxon>Chytridiomycetes</taxon>
        <taxon>Synchytriales</taxon>
        <taxon>Synchytriaceae</taxon>
        <taxon>Synchytrium</taxon>
    </lineage>
</organism>
<gene>
    <name evidence="1" type="ORF">SeMB42_g07210</name>
</gene>
<protein>
    <submittedName>
        <fullName evidence="1">Uncharacterized protein</fullName>
    </submittedName>
</protein>
<dbReference type="VEuPathDB" id="FungiDB:SeMB42_g07210"/>
<name>A0A507C6C7_9FUNG</name>
<reference evidence="1 2" key="1">
    <citation type="journal article" date="2019" name="Sci. Rep.">
        <title>Comparative genomics of chytrid fungi reveal insights into the obligate biotrophic and pathogenic lifestyle of Synchytrium endobioticum.</title>
        <authorList>
            <person name="van de Vossenberg B.T.L.H."/>
            <person name="Warris S."/>
            <person name="Nguyen H.D.T."/>
            <person name="van Gent-Pelzer M.P.E."/>
            <person name="Joly D.L."/>
            <person name="van de Geest H.C."/>
            <person name="Bonants P.J.M."/>
            <person name="Smith D.S."/>
            <person name="Levesque C.A."/>
            <person name="van der Lee T.A.J."/>
        </authorList>
    </citation>
    <scope>NUCLEOTIDE SEQUENCE [LARGE SCALE GENOMIC DNA]</scope>
    <source>
        <strain evidence="1 2">MB42</strain>
    </source>
</reference>
<sequence>MADSASSWDTRRITIRVLVVEGRLDVDVGGWSRPACPDTIGIDGSVQNWKPGLLCSGRELSLADAM</sequence>
<dbReference type="EMBL" id="QEAN01000478">
    <property type="protein sequence ID" value="TPX35182.1"/>
    <property type="molecule type" value="Genomic_DNA"/>
</dbReference>
<accession>A0A507C6C7</accession>
<evidence type="ECO:0000313" key="2">
    <source>
        <dbReference type="Proteomes" id="UP000317494"/>
    </source>
</evidence>
<proteinExistence type="predicted"/>
<dbReference type="AlphaFoldDB" id="A0A507C6C7"/>
<comment type="caution">
    <text evidence="1">The sequence shown here is derived from an EMBL/GenBank/DDBJ whole genome shotgun (WGS) entry which is preliminary data.</text>
</comment>